<protein>
    <submittedName>
        <fullName evidence="6">LacI family DNA-binding transcriptional regulator</fullName>
    </submittedName>
</protein>
<dbReference type="PROSITE" id="PS50932">
    <property type="entry name" value="HTH_LACI_2"/>
    <property type="match status" value="1"/>
</dbReference>
<evidence type="ECO:0000256" key="3">
    <source>
        <dbReference type="ARBA" id="ARBA00023163"/>
    </source>
</evidence>
<keyword evidence="2 6" id="KW-0238">DNA-binding</keyword>
<gene>
    <name evidence="6" type="ORF">OWR29_35920</name>
</gene>
<comment type="caution">
    <text evidence="6">The sequence shown here is derived from an EMBL/GenBank/DDBJ whole genome shotgun (WGS) entry which is preliminary data.</text>
</comment>
<organism evidence="6 7">
    <name type="scientific">Paractinoplanes pyxinae</name>
    <dbReference type="NCBI Taxonomy" id="2997416"/>
    <lineage>
        <taxon>Bacteria</taxon>
        <taxon>Bacillati</taxon>
        <taxon>Actinomycetota</taxon>
        <taxon>Actinomycetes</taxon>
        <taxon>Micromonosporales</taxon>
        <taxon>Micromonosporaceae</taxon>
        <taxon>Paractinoplanes</taxon>
    </lineage>
</organism>
<dbReference type="PANTHER" id="PTHR30146">
    <property type="entry name" value="LACI-RELATED TRANSCRIPTIONAL REPRESSOR"/>
    <property type="match status" value="1"/>
</dbReference>
<dbReference type="SUPFAM" id="SSF47413">
    <property type="entry name" value="lambda repressor-like DNA-binding domains"/>
    <property type="match status" value="1"/>
</dbReference>
<reference evidence="6" key="1">
    <citation type="submission" date="2022-11" db="EMBL/GenBank/DDBJ databases">
        <authorList>
            <person name="Somphong A."/>
            <person name="Phongsopitanun W."/>
        </authorList>
    </citation>
    <scope>NUCLEOTIDE SEQUENCE</scope>
    <source>
        <strain evidence="6">Pm04-4</strain>
    </source>
</reference>
<proteinExistence type="predicted"/>
<dbReference type="Gene3D" id="3.40.50.2300">
    <property type="match status" value="2"/>
</dbReference>
<accession>A0ABT4BAC7</accession>
<dbReference type="SUPFAM" id="SSF53822">
    <property type="entry name" value="Periplasmic binding protein-like I"/>
    <property type="match status" value="1"/>
</dbReference>
<name>A0ABT4BAC7_9ACTN</name>
<dbReference type="InterPro" id="IPR046335">
    <property type="entry name" value="LacI/GalR-like_sensor"/>
</dbReference>
<evidence type="ECO:0000259" key="5">
    <source>
        <dbReference type="PROSITE" id="PS50932"/>
    </source>
</evidence>
<dbReference type="InterPro" id="IPR010982">
    <property type="entry name" value="Lambda_DNA-bd_dom_sf"/>
</dbReference>
<feature type="domain" description="HTH lacI-type" evidence="5">
    <location>
        <begin position="9"/>
        <end position="63"/>
    </location>
</feature>
<dbReference type="Pfam" id="PF00356">
    <property type="entry name" value="LacI"/>
    <property type="match status" value="1"/>
</dbReference>
<dbReference type="CDD" id="cd01392">
    <property type="entry name" value="HTH_LacI"/>
    <property type="match status" value="1"/>
</dbReference>
<keyword evidence="3" id="KW-0804">Transcription</keyword>
<dbReference type="InterPro" id="IPR028082">
    <property type="entry name" value="Peripla_BP_I"/>
</dbReference>
<dbReference type="Proteomes" id="UP001151002">
    <property type="component" value="Unassembled WGS sequence"/>
</dbReference>
<dbReference type="Gene3D" id="1.10.260.40">
    <property type="entry name" value="lambda repressor-like DNA-binding domains"/>
    <property type="match status" value="1"/>
</dbReference>
<dbReference type="RefSeq" id="WP_267567944.1">
    <property type="nucleotide sequence ID" value="NZ_JAPNTZ010000015.1"/>
</dbReference>
<keyword evidence="1" id="KW-0805">Transcription regulation</keyword>
<dbReference type="GO" id="GO:0003677">
    <property type="term" value="F:DNA binding"/>
    <property type="evidence" value="ECO:0007669"/>
    <property type="project" value="UniProtKB-KW"/>
</dbReference>
<evidence type="ECO:0000256" key="2">
    <source>
        <dbReference type="ARBA" id="ARBA00023125"/>
    </source>
</evidence>
<dbReference type="SMART" id="SM00354">
    <property type="entry name" value="HTH_LACI"/>
    <property type="match status" value="1"/>
</dbReference>
<feature type="compositionally biased region" description="Basic and acidic residues" evidence="4">
    <location>
        <begin position="325"/>
        <end position="339"/>
    </location>
</feature>
<dbReference type="EMBL" id="JAPNTZ010000015">
    <property type="protein sequence ID" value="MCY1143416.1"/>
    <property type="molecule type" value="Genomic_DNA"/>
</dbReference>
<evidence type="ECO:0000313" key="6">
    <source>
        <dbReference type="EMBL" id="MCY1143416.1"/>
    </source>
</evidence>
<evidence type="ECO:0000256" key="1">
    <source>
        <dbReference type="ARBA" id="ARBA00023015"/>
    </source>
</evidence>
<evidence type="ECO:0000256" key="4">
    <source>
        <dbReference type="SAM" id="MobiDB-lite"/>
    </source>
</evidence>
<dbReference type="PANTHER" id="PTHR30146:SF109">
    <property type="entry name" value="HTH-TYPE TRANSCRIPTIONAL REGULATOR GALS"/>
    <property type="match status" value="1"/>
</dbReference>
<evidence type="ECO:0000313" key="7">
    <source>
        <dbReference type="Proteomes" id="UP001151002"/>
    </source>
</evidence>
<keyword evidence="7" id="KW-1185">Reference proteome</keyword>
<sequence length="364" mass="38474">MAMKALSKATIYQVAQLAGVSIATVSRALRDSDLVTRETRERVQAAAQELQFTPSRPARSLAEGRHAANGIVFPDLVGPYYAEVVLGYEAAAAALGSSVLILATNGRRDPAAAVRELAGRVDGLTVMGRTIGDDVVAGIASTGLPVVLLARDPVEGVDTVRAGNSNTARALAEHLVGHGHRTITFLGDPDGSPDVAGRYAGVRAGSKGAHLTLVRGKGLDLESGRRAAKSLLKDKPDAVVCANDEVALGVLLAAQEAGLRVPEDLAVTGWDDLLAARFAGLTTVRQPMRELGATAARWLNKRINESATATRRADKRINEGPPVARRPDERDESHEENRTAARRRILATEVVIRGSCGAHEEVHP</sequence>
<dbReference type="Pfam" id="PF13377">
    <property type="entry name" value="Peripla_BP_3"/>
    <property type="match status" value="1"/>
</dbReference>
<dbReference type="CDD" id="cd06267">
    <property type="entry name" value="PBP1_LacI_sugar_binding-like"/>
    <property type="match status" value="1"/>
</dbReference>
<dbReference type="InterPro" id="IPR000843">
    <property type="entry name" value="HTH_LacI"/>
</dbReference>
<feature type="region of interest" description="Disordered" evidence="4">
    <location>
        <begin position="307"/>
        <end position="341"/>
    </location>
</feature>